<protein>
    <submittedName>
        <fullName evidence="1">Uncharacterized protein</fullName>
    </submittedName>
</protein>
<evidence type="ECO:0000313" key="1">
    <source>
        <dbReference type="EMBL" id="HDD45117.1"/>
    </source>
</evidence>
<dbReference type="EMBL" id="DRBS01000359">
    <property type="protein sequence ID" value="HDD45117.1"/>
    <property type="molecule type" value="Genomic_DNA"/>
</dbReference>
<organism evidence="1">
    <name type="scientific">Desulfofervidus auxilii</name>
    <dbReference type="NCBI Taxonomy" id="1621989"/>
    <lineage>
        <taxon>Bacteria</taxon>
        <taxon>Pseudomonadati</taxon>
        <taxon>Thermodesulfobacteriota</taxon>
        <taxon>Candidatus Desulfofervidia</taxon>
        <taxon>Candidatus Desulfofervidales</taxon>
        <taxon>Candidatus Desulfofervidaceae</taxon>
        <taxon>Candidatus Desulfofervidus</taxon>
    </lineage>
</organism>
<proteinExistence type="predicted"/>
<gene>
    <name evidence="1" type="ORF">ENG63_09715</name>
</gene>
<dbReference type="AlphaFoldDB" id="A0A7C0Y5L0"/>
<name>A0A7C0Y5L0_DESA2</name>
<comment type="caution">
    <text evidence="1">The sequence shown here is derived from an EMBL/GenBank/DDBJ whole genome shotgun (WGS) entry which is preliminary data.</text>
</comment>
<dbReference type="Proteomes" id="UP000886289">
    <property type="component" value="Unassembled WGS sequence"/>
</dbReference>
<accession>A0A7C0Y5L0</accession>
<reference evidence="1" key="1">
    <citation type="journal article" date="2020" name="mSystems">
        <title>Genome- and Community-Level Interaction Insights into Carbon Utilization and Element Cycling Functions of Hydrothermarchaeota in Hydrothermal Sediment.</title>
        <authorList>
            <person name="Zhou Z."/>
            <person name="Liu Y."/>
            <person name="Xu W."/>
            <person name="Pan J."/>
            <person name="Luo Z.H."/>
            <person name="Li M."/>
        </authorList>
    </citation>
    <scope>NUCLEOTIDE SEQUENCE [LARGE SCALE GENOMIC DNA]</scope>
    <source>
        <strain evidence="1">HyVt-233</strain>
    </source>
</reference>
<sequence length="139" mass="16735">MIKKNDLKDLLLCEILDCGYRDVERFIELLNNYINKRYTIKGKKRFIGEENLDFIGDYLKEIADAKNVLDVNNLYYCLFNEIIQKLSEIYNVNLADYDNSYYNYLDSHLWIDFDKLEKENPHLTKKDIKELKKIIADYE</sequence>